<keyword evidence="3" id="KW-1185">Reference proteome</keyword>
<organism evidence="2 3">
    <name type="scientific">Peribacillus simplex</name>
    <dbReference type="NCBI Taxonomy" id="1478"/>
    <lineage>
        <taxon>Bacteria</taxon>
        <taxon>Bacillati</taxon>
        <taxon>Bacillota</taxon>
        <taxon>Bacilli</taxon>
        <taxon>Bacillales</taxon>
        <taxon>Bacillaceae</taxon>
        <taxon>Peribacillus</taxon>
    </lineage>
</organism>
<keyword evidence="1" id="KW-1133">Transmembrane helix</keyword>
<evidence type="ECO:0000313" key="3">
    <source>
        <dbReference type="Proteomes" id="UP000064189"/>
    </source>
</evidence>
<protein>
    <submittedName>
        <fullName evidence="2">Uncharacterized protein</fullName>
    </submittedName>
</protein>
<gene>
    <name evidence="2" type="ORF">AS888_00010</name>
</gene>
<dbReference type="Proteomes" id="UP000064189">
    <property type="component" value="Unassembled WGS sequence"/>
</dbReference>
<dbReference type="RefSeq" id="WP_061140159.1">
    <property type="nucleotide sequence ID" value="NZ_LNNH01000001.1"/>
</dbReference>
<evidence type="ECO:0000256" key="1">
    <source>
        <dbReference type="SAM" id="Phobius"/>
    </source>
</evidence>
<feature type="transmembrane region" description="Helical" evidence="1">
    <location>
        <begin position="16"/>
        <end position="37"/>
    </location>
</feature>
<keyword evidence="1" id="KW-0812">Transmembrane</keyword>
<name>A0A109N3D2_9BACI</name>
<sequence length="178" mass="20204">MIFILESKSSLSMVDYFQILSALGTVVAAFTAMITTLQNRKANKELEFERHIMVKPVFRINLISEMRLEKIIQLEVINIGFNRVMSSIEGGWKGSAGVKVSVKEIRSNDTQRDDLQIQLDFSECIEKNIKGSLSLNYADILGKSFEESVIIEINSVYDELAEVEYPILKEGLISQKFM</sequence>
<dbReference type="EMBL" id="LNNH01000001">
    <property type="protein sequence ID" value="KWW22730.1"/>
    <property type="molecule type" value="Genomic_DNA"/>
</dbReference>
<keyword evidence="1" id="KW-0472">Membrane</keyword>
<evidence type="ECO:0000313" key="2">
    <source>
        <dbReference type="EMBL" id="KWW22730.1"/>
    </source>
</evidence>
<dbReference type="AlphaFoldDB" id="A0A109N3D2"/>
<proteinExistence type="predicted"/>
<reference evidence="2 3" key="1">
    <citation type="submission" date="2015-11" db="EMBL/GenBank/DDBJ databases">
        <title>Genome Sequence of Bacillus simplex strain VanAntwerpen2.</title>
        <authorList>
            <person name="Couger M.B."/>
        </authorList>
    </citation>
    <scope>NUCLEOTIDE SEQUENCE [LARGE SCALE GENOMIC DNA]</scope>
    <source>
        <strain evidence="2 3">VanAntwerpen02</strain>
    </source>
</reference>
<accession>A0A109N3D2</accession>
<comment type="caution">
    <text evidence="2">The sequence shown here is derived from an EMBL/GenBank/DDBJ whole genome shotgun (WGS) entry which is preliminary data.</text>
</comment>